<dbReference type="AlphaFoldDB" id="A0AAW2DZ40"/>
<dbReference type="EMBL" id="JAZDWU010000001">
    <property type="protein sequence ID" value="KAL0015374.1"/>
    <property type="molecule type" value="Genomic_DNA"/>
</dbReference>
<proteinExistence type="predicted"/>
<dbReference type="SUPFAM" id="SSF53098">
    <property type="entry name" value="Ribonuclease H-like"/>
    <property type="match status" value="1"/>
</dbReference>
<feature type="domain" description="RNase H type-1" evidence="1">
    <location>
        <begin position="202"/>
        <end position="325"/>
    </location>
</feature>
<dbReference type="PANTHER" id="PTHR47074:SF48">
    <property type="entry name" value="POLYNUCLEOTIDYL TRANSFERASE, RIBONUCLEASE H-LIKE SUPERFAMILY PROTEIN"/>
    <property type="match status" value="1"/>
</dbReference>
<keyword evidence="3" id="KW-1185">Reference proteome</keyword>
<evidence type="ECO:0000313" key="3">
    <source>
        <dbReference type="Proteomes" id="UP001459277"/>
    </source>
</evidence>
<reference evidence="2 3" key="1">
    <citation type="submission" date="2024-01" db="EMBL/GenBank/DDBJ databases">
        <title>A telomere-to-telomere, gap-free genome of sweet tea (Lithocarpus litseifolius).</title>
        <authorList>
            <person name="Zhou J."/>
        </authorList>
    </citation>
    <scope>NUCLEOTIDE SEQUENCE [LARGE SCALE GENOMIC DNA]</scope>
    <source>
        <strain evidence="2">Zhou-2022a</strain>
        <tissue evidence="2">Leaf</tissue>
    </source>
</reference>
<dbReference type="InterPro" id="IPR036397">
    <property type="entry name" value="RNaseH_sf"/>
</dbReference>
<evidence type="ECO:0000313" key="2">
    <source>
        <dbReference type="EMBL" id="KAL0015374.1"/>
    </source>
</evidence>
<organism evidence="2 3">
    <name type="scientific">Lithocarpus litseifolius</name>
    <dbReference type="NCBI Taxonomy" id="425828"/>
    <lineage>
        <taxon>Eukaryota</taxon>
        <taxon>Viridiplantae</taxon>
        <taxon>Streptophyta</taxon>
        <taxon>Embryophyta</taxon>
        <taxon>Tracheophyta</taxon>
        <taxon>Spermatophyta</taxon>
        <taxon>Magnoliopsida</taxon>
        <taxon>eudicotyledons</taxon>
        <taxon>Gunneridae</taxon>
        <taxon>Pentapetalae</taxon>
        <taxon>rosids</taxon>
        <taxon>fabids</taxon>
        <taxon>Fagales</taxon>
        <taxon>Fagaceae</taxon>
        <taxon>Lithocarpus</taxon>
    </lineage>
</organism>
<accession>A0AAW2DZ40</accession>
<comment type="caution">
    <text evidence="2">The sequence shown here is derived from an EMBL/GenBank/DDBJ whole genome shotgun (WGS) entry which is preliminary data.</text>
</comment>
<dbReference type="PANTHER" id="PTHR47074">
    <property type="entry name" value="BNAC02G40300D PROTEIN"/>
    <property type="match status" value="1"/>
</dbReference>
<dbReference type="InterPro" id="IPR052929">
    <property type="entry name" value="RNase_H-like_EbsB-rel"/>
</dbReference>
<dbReference type="GO" id="GO:0003676">
    <property type="term" value="F:nucleic acid binding"/>
    <property type="evidence" value="ECO:0007669"/>
    <property type="project" value="InterPro"/>
</dbReference>
<dbReference type="CDD" id="cd06222">
    <property type="entry name" value="RNase_H_like"/>
    <property type="match status" value="1"/>
</dbReference>
<dbReference type="Proteomes" id="UP001459277">
    <property type="component" value="Unassembled WGS sequence"/>
</dbReference>
<dbReference type="InterPro" id="IPR012337">
    <property type="entry name" value="RNaseH-like_sf"/>
</dbReference>
<sequence>MLWRIGDGSRVHVFHEKWIPGVFPLKETAQNQEFVDDSKVSSLIDMETREWNRQLIDQLISPWLAQRIKAIPLCQTLQEDCIVWRQSKDGNYSVKTGYQISWGSEFNGLRNLQNRSCSVMDLMCRVRNEGKSVEQFSVLAWFIWCRKNKSHFKEPCLSPEKLFEAAAKALAEFQVKKAESLPKQNPAIQKWHPPQTDTYKINYDGAVFTKSNEAGIGVVVRNEKGEVMASLAEKIGMPVGGVEVIEAMAARKAILLAVELGFHQCIIEGDSEIVFKALTEGVSNHSSFGHIIKDCKSIMASLRSCSFSHVRRQGNGVAHALAKRAKNSYPLLVWMEAVPPDISFLVHIGVIP</sequence>
<evidence type="ECO:0000259" key="1">
    <source>
        <dbReference type="Pfam" id="PF13456"/>
    </source>
</evidence>
<name>A0AAW2DZ40_9ROSI</name>
<dbReference type="InterPro" id="IPR002156">
    <property type="entry name" value="RNaseH_domain"/>
</dbReference>
<dbReference type="Pfam" id="PF13456">
    <property type="entry name" value="RVT_3"/>
    <property type="match status" value="1"/>
</dbReference>
<dbReference type="Gene3D" id="3.30.420.10">
    <property type="entry name" value="Ribonuclease H-like superfamily/Ribonuclease H"/>
    <property type="match status" value="1"/>
</dbReference>
<dbReference type="GO" id="GO:0004523">
    <property type="term" value="F:RNA-DNA hybrid ribonuclease activity"/>
    <property type="evidence" value="ECO:0007669"/>
    <property type="project" value="InterPro"/>
</dbReference>
<dbReference type="InterPro" id="IPR044730">
    <property type="entry name" value="RNase_H-like_dom_plant"/>
</dbReference>
<gene>
    <name evidence="2" type="ORF">SO802_002443</name>
</gene>
<protein>
    <recommendedName>
        <fullName evidence="1">RNase H type-1 domain-containing protein</fullName>
    </recommendedName>
</protein>